<name>A0A916UFT4_9ACTN</name>
<evidence type="ECO:0000313" key="4">
    <source>
        <dbReference type="Proteomes" id="UP000641514"/>
    </source>
</evidence>
<comment type="caution">
    <text evidence="3">The sequence shown here is derived from an EMBL/GenBank/DDBJ whole genome shotgun (WGS) entry which is preliminary data.</text>
</comment>
<sequence length="138" mass="15053">MTHSDGSTHRHTQPIPVHPDNPSSYASAAYGSRSRQSEWARQPVRRDNIAIRFLRGLAGACAAGLVVLTAMVALVNHFAADWGIAGPGTEALWWHLIGASLAVFGQVAADRTRGLRSIFWSVAVFTIVTVVLFTQWWS</sequence>
<feature type="transmembrane region" description="Helical" evidence="2">
    <location>
        <begin position="91"/>
        <end position="109"/>
    </location>
</feature>
<gene>
    <name evidence="3" type="ORF">GCM10011410_24450</name>
</gene>
<feature type="region of interest" description="Disordered" evidence="1">
    <location>
        <begin position="1"/>
        <end position="41"/>
    </location>
</feature>
<evidence type="ECO:0000313" key="3">
    <source>
        <dbReference type="EMBL" id="GGC70684.1"/>
    </source>
</evidence>
<keyword evidence="2" id="KW-1133">Transmembrane helix</keyword>
<feature type="transmembrane region" description="Helical" evidence="2">
    <location>
        <begin position="118"/>
        <end position="137"/>
    </location>
</feature>
<reference evidence="3" key="2">
    <citation type="submission" date="2020-09" db="EMBL/GenBank/DDBJ databases">
        <authorList>
            <person name="Sun Q."/>
            <person name="Zhou Y."/>
        </authorList>
    </citation>
    <scope>NUCLEOTIDE SEQUENCE</scope>
    <source>
        <strain evidence="3">CGMCC 1.15478</strain>
    </source>
</reference>
<dbReference type="AlphaFoldDB" id="A0A916UFT4"/>
<dbReference type="Proteomes" id="UP000641514">
    <property type="component" value="Unassembled WGS sequence"/>
</dbReference>
<evidence type="ECO:0000256" key="2">
    <source>
        <dbReference type="SAM" id="Phobius"/>
    </source>
</evidence>
<feature type="compositionally biased region" description="Low complexity" evidence="1">
    <location>
        <begin position="23"/>
        <end position="34"/>
    </location>
</feature>
<keyword evidence="4" id="KW-1185">Reference proteome</keyword>
<reference evidence="3" key="1">
    <citation type="journal article" date="2014" name="Int. J. Syst. Evol. Microbiol.">
        <title>Complete genome sequence of Corynebacterium casei LMG S-19264T (=DSM 44701T), isolated from a smear-ripened cheese.</title>
        <authorList>
            <consortium name="US DOE Joint Genome Institute (JGI-PGF)"/>
            <person name="Walter F."/>
            <person name="Albersmeier A."/>
            <person name="Kalinowski J."/>
            <person name="Ruckert C."/>
        </authorList>
    </citation>
    <scope>NUCLEOTIDE SEQUENCE</scope>
    <source>
        <strain evidence="3">CGMCC 1.15478</strain>
    </source>
</reference>
<feature type="transmembrane region" description="Helical" evidence="2">
    <location>
        <begin position="53"/>
        <end position="79"/>
    </location>
</feature>
<evidence type="ECO:0000256" key="1">
    <source>
        <dbReference type="SAM" id="MobiDB-lite"/>
    </source>
</evidence>
<keyword evidence="2" id="KW-0812">Transmembrane</keyword>
<dbReference type="EMBL" id="BMJH01000003">
    <property type="protein sequence ID" value="GGC70684.1"/>
    <property type="molecule type" value="Genomic_DNA"/>
</dbReference>
<accession>A0A916UFT4</accession>
<proteinExistence type="predicted"/>
<dbReference type="RefSeq" id="WP_188675336.1">
    <property type="nucleotide sequence ID" value="NZ_BMJH01000003.1"/>
</dbReference>
<protein>
    <submittedName>
        <fullName evidence="3">Uncharacterized protein</fullName>
    </submittedName>
</protein>
<organism evidence="3 4">
    <name type="scientific">Hoyosella rhizosphaerae</name>
    <dbReference type="NCBI Taxonomy" id="1755582"/>
    <lineage>
        <taxon>Bacteria</taxon>
        <taxon>Bacillati</taxon>
        <taxon>Actinomycetota</taxon>
        <taxon>Actinomycetes</taxon>
        <taxon>Mycobacteriales</taxon>
        <taxon>Hoyosellaceae</taxon>
        <taxon>Hoyosella</taxon>
    </lineage>
</organism>
<keyword evidence="2" id="KW-0472">Membrane</keyword>